<feature type="transmembrane region" description="Helical" evidence="1">
    <location>
        <begin position="96"/>
        <end position="126"/>
    </location>
</feature>
<evidence type="ECO:0000256" key="1">
    <source>
        <dbReference type="SAM" id="Phobius"/>
    </source>
</evidence>
<reference evidence="3 4" key="1">
    <citation type="journal article" date="2023" name="IMA Fungus">
        <title>Comparative genomic study of the Penicillium genus elucidates a diverse pangenome and 15 lateral gene transfer events.</title>
        <authorList>
            <person name="Petersen C."/>
            <person name="Sorensen T."/>
            <person name="Nielsen M.R."/>
            <person name="Sondergaard T.E."/>
            <person name="Sorensen J.L."/>
            <person name="Fitzpatrick D.A."/>
            <person name="Frisvad J.C."/>
            <person name="Nielsen K.L."/>
        </authorList>
    </citation>
    <scope>NUCLEOTIDE SEQUENCE [LARGE SCALE GENOMIC DNA]</scope>
    <source>
        <strain evidence="3 4">IBT 35679</strain>
    </source>
</reference>
<dbReference type="Gene3D" id="3.40.720.10">
    <property type="entry name" value="Alkaline Phosphatase, subunit A"/>
    <property type="match status" value="1"/>
</dbReference>
<name>A0AAD6GGK2_9EURO</name>
<feature type="transmembrane region" description="Helical" evidence="1">
    <location>
        <begin position="68"/>
        <end position="90"/>
    </location>
</feature>
<dbReference type="InterPro" id="IPR052701">
    <property type="entry name" value="GAG_Ulvan_Degrading_Sulfatases"/>
</dbReference>
<dbReference type="SUPFAM" id="SSF53649">
    <property type="entry name" value="Alkaline phosphatase-like"/>
    <property type="match status" value="1"/>
</dbReference>
<dbReference type="Pfam" id="PF00884">
    <property type="entry name" value="Sulfatase"/>
    <property type="match status" value="1"/>
</dbReference>
<dbReference type="InterPro" id="IPR017850">
    <property type="entry name" value="Alkaline_phosphatase_core_sf"/>
</dbReference>
<dbReference type="PANTHER" id="PTHR43751:SF3">
    <property type="entry name" value="SULFATASE N-TERMINAL DOMAIN-CONTAINING PROTEIN"/>
    <property type="match status" value="1"/>
</dbReference>
<dbReference type="AlphaFoldDB" id="A0AAD6GGK2"/>
<evidence type="ECO:0000313" key="3">
    <source>
        <dbReference type="EMBL" id="KAJ5541351.1"/>
    </source>
</evidence>
<accession>A0AAD6GGK2</accession>
<dbReference type="EMBL" id="JAQIZZ010000005">
    <property type="protein sequence ID" value="KAJ5541351.1"/>
    <property type="molecule type" value="Genomic_DNA"/>
</dbReference>
<dbReference type="InterPro" id="IPR000917">
    <property type="entry name" value="Sulfatase_N"/>
</dbReference>
<keyword evidence="1" id="KW-0472">Membrane</keyword>
<keyword evidence="4" id="KW-1185">Reference proteome</keyword>
<feature type="transmembrane region" description="Helical" evidence="1">
    <location>
        <begin position="258"/>
        <end position="277"/>
    </location>
</feature>
<evidence type="ECO:0000259" key="2">
    <source>
        <dbReference type="Pfam" id="PF00884"/>
    </source>
</evidence>
<feature type="transmembrane region" description="Helical" evidence="1">
    <location>
        <begin position="39"/>
        <end position="61"/>
    </location>
</feature>
<dbReference type="PANTHER" id="PTHR43751">
    <property type="entry name" value="SULFATASE"/>
    <property type="match status" value="1"/>
</dbReference>
<protein>
    <recommendedName>
        <fullName evidence="2">Sulfatase N-terminal domain-containing protein</fullName>
    </recommendedName>
</protein>
<feature type="transmembrane region" description="Helical" evidence="1">
    <location>
        <begin position="147"/>
        <end position="167"/>
    </location>
</feature>
<comment type="caution">
    <text evidence="3">The sequence shown here is derived from an EMBL/GenBank/DDBJ whole genome shotgun (WGS) entry which is preliminary data.</text>
</comment>
<evidence type="ECO:0000313" key="4">
    <source>
        <dbReference type="Proteomes" id="UP001220324"/>
    </source>
</evidence>
<gene>
    <name evidence="3" type="ORF">N7494_006427</name>
</gene>
<proteinExistence type="predicted"/>
<keyword evidence="1" id="KW-1133">Transmembrane helix</keyword>
<keyword evidence="1" id="KW-0812">Transmembrane</keyword>
<dbReference type="Proteomes" id="UP001220324">
    <property type="component" value="Unassembled WGS sequence"/>
</dbReference>
<organism evidence="3 4">
    <name type="scientific">Penicillium frequentans</name>
    <dbReference type="NCBI Taxonomy" id="3151616"/>
    <lineage>
        <taxon>Eukaryota</taxon>
        <taxon>Fungi</taxon>
        <taxon>Dikarya</taxon>
        <taxon>Ascomycota</taxon>
        <taxon>Pezizomycotina</taxon>
        <taxon>Eurotiomycetes</taxon>
        <taxon>Eurotiomycetidae</taxon>
        <taxon>Eurotiales</taxon>
        <taxon>Aspergillaceae</taxon>
        <taxon>Penicillium</taxon>
    </lineage>
</organism>
<feature type="domain" description="Sulfatase N-terminal" evidence="2">
    <location>
        <begin position="456"/>
        <end position="737"/>
    </location>
</feature>
<sequence length="878" mass="99357">MKKVAGVVNYVRHQANQLYQSPNRTLEILEVFWDFSRRYFYALAFWSLFSAKLLHLFAHLYSLPLSKFILWGPSFFFQDVAILLLFRILVQKTSGFIAVTCALIVFPFSLIVSGMAAANFSVYVFTGSEIHWRQAKTFTGDAAALRTLLSGLTGFLIGEALLVAGALFTARPIHRFVGGVLHVLAWPCRWMLTRLRPCVGPLLQRFPKRSHTLPDPRLYEQIHLEDDYLNDSEDDDDDFLLDPLGHNVSENRRSTDRLIPRVLVLGFVFLAVTLRLLRPSEPVYLYLSGTLPLASLFEGGHRNSPVDISGLPPYQFTYLAGQDSLHIPPSWDWMPKDAGPGFEDWKPKLPNANESVHYSPQTNPLHISNLQQPVLESIQGVLADGSVKIKHVVLLKLESARADTFPVRKDSFLYNRIAETYDNGEIPKEVQDRIANLTRTAEFLTGFPSGFQHNDTLHAGHKAYGGLSASNAYTTSTYTLKSLAGTLCGVTPLVADFNREWEHHIYQPCLPHVFEMLSNQKGITSDTEDFTRWPWHSIWMQSVTEGYDNQDKLTPVLGFKDKYTKEIIESPEAKHYPVKSEEVNYYGYADTELREYISDAIDDAERDHKRLFLSHLTGTTHHPWGLPNNTYEQILGSTKGHNEDLNRYLNAVGFQDKWLTEIMGILEEKGVANETLLVMAGDHGLSLPNDGGITPYDNPHVGSFAVPIVLAHPQLPALEISAPVISDQIVPTILDLLIESNSLSKKATKPAKDILSLYEGQSLIRPLIQEQNGMQDWQFTVMNTGGSWLAVRSAARPQYRLVIPLVNDVEWRFSDLSTDPHELKPISRFNLADLAAVIHKKYDEEVLQWLFDAAYVTNWWVGENWARYRFHPQNQGGE</sequence>